<proteinExistence type="predicted"/>
<dbReference type="Pfam" id="PF19904">
    <property type="entry name" value="DUF6377"/>
    <property type="match status" value="1"/>
</dbReference>
<accession>A0A1H3X9W5</accession>
<feature type="transmembrane region" description="Helical" evidence="1">
    <location>
        <begin position="335"/>
        <end position="356"/>
    </location>
</feature>
<gene>
    <name evidence="4" type="ORF">SAMN05444145_101153</name>
</gene>
<dbReference type="OrthoDB" id="1044679at2"/>
<keyword evidence="5" id="KW-1185">Reference proteome</keyword>
<organism evidence="4 5">
    <name type="scientific">Alistipes timonensis JC136</name>
    <dbReference type="NCBI Taxonomy" id="1033731"/>
    <lineage>
        <taxon>Bacteria</taxon>
        <taxon>Pseudomonadati</taxon>
        <taxon>Bacteroidota</taxon>
        <taxon>Bacteroidia</taxon>
        <taxon>Bacteroidales</taxon>
        <taxon>Rikenellaceae</taxon>
        <taxon>Alistipes</taxon>
    </lineage>
</organism>
<feature type="chain" id="PRO_5010238254" description="DUF6377 domain-containing protein" evidence="2">
    <location>
        <begin position="22"/>
        <end position="550"/>
    </location>
</feature>
<protein>
    <recommendedName>
        <fullName evidence="3">DUF6377 domain-containing protein</fullName>
    </recommendedName>
</protein>
<keyword evidence="2" id="KW-0732">Signal</keyword>
<dbReference type="RefSeq" id="WP_010259233.1">
    <property type="nucleotide sequence ID" value="NZ_CAEG01000001.1"/>
</dbReference>
<keyword evidence="1" id="KW-0812">Transmembrane</keyword>
<evidence type="ECO:0000313" key="4">
    <source>
        <dbReference type="EMBL" id="SDZ96149.1"/>
    </source>
</evidence>
<sequence>MKIRLPLFLTLLLFAILPVGAQPEGNLGKQLRELDRVIANREVYAARREGQFEEIKRRLAHGSLSPEERFADYGRLFNEYLSFQIDTAIHYALLKKELALGTGDSLKILETDLNLAQIYSIAGLNQDAFEILNAMSTRHFTPFLRSYYHNIYSILYENVYQSIDNPELKRHHYELLHDAYTNLLGSQSPDEDGSSYYYTKANLLNLENRHSEAREWLETNAERMNTDMREEAIYYYLLAETCIHGGGTREEAERFYVRSAIIDLETGIKEYVSLHRLAQMLYADGEINRAYRYLKVALEDANYCNSQKRLVKVSQLLPIIDNDYQIRRNRQQRNLYISLSFLALLVVLLIAALTYINKLYRNNRRVGLRLVALNNELKELNSHLSESNLIKQTYIVRYMDFCLSYIDQMDSRLKRIARLLDGNNRDALRKALDPAAFARENLELFYNNFDITFLKLFPSFVEEYNKLLKPSERIVLKAPDALTTELRIYALVRLGITDSVQIAQFLHCSLSTVYNNRTSARNKACVDRSRFEHFVARIGIAEEIGIDGLK</sequence>
<evidence type="ECO:0000313" key="5">
    <source>
        <dbReference type="Proteomes" id="UP000183253"/>
    </source>
</evidence>
<evidence type="ECO:0000259" key="3">
    <source>
        <dbReference type="Pfam" id="PF19904"/>
    </source>
</evidence>
<feature type="domain" description="DUF6377" evidence="3">
    <location>
        <begin position="263"/>
        <end position="503"/>
    </location>
</feature>
<keyword evidence="1" id="KW-0472">Membrane</keyword>
<dbReference type="AlphaFoldDB" id="A0A1H3X9W5"/>
<evidence type="ECO:0000256" key="2">
    <source>
        <dbReference type="SAM" id="SignalP"/>
    </source>
</evidence>
<dbReference type="EMBL" id="FNRI01000001">
    <property type="protein sequence ID" value="SDZ96149.1"/>
    <property type="molecule type" value="Genomic_DNA"/>
</dbReference>
<dbReference type="InterPro" id="IPR045957">
    <property type="entry name" value="DUF6377"/>
</dbReference>
<reference evidence="4 5" key="1">
    <citation type="submission" date="2016-10" db="EMBL/GenBank/DDBJ databases">
        <authorList>
            <person name="de Groot N.N."/>
        </authorList>
    </citation>
    <scope>NUCLEOTIDE SEQUENCE [LARGE SCALE GENOMIC DNA]</scope>
    <source>
        <strain evidence="4 5">DSM 25383</strain>
    </source>
</reference>
<name>A0A1H3X9W5_9BACT</name>
<keyword evidence="1" id="KW-1133">Transmembrane helix</keyword>
<dbReference type="Proteomes" id="UP000183253">
    <property type="component" value="Unassembled WGS sequence"/>
</dbReference>
<dbReference type="STRING" id="1033731.SAMN05444145_101153"/>
<evidence type="ECO:0000256" key="1">
    <source>
        <dbReference type="SAM" id="Phobius"/>
    </source>
</evidence>
<feature type="signal peptide" evidence="2">
    <location>
        <begin position="1"/>
        <end position="21"/>
    </location>
</feature>